<dbReference type="PANTHER" id="PTHR47481:SF41">
    <property type="entry name" value="COPIA-LIKE POLYPROTEIN_RETROTRANSPOSON"/>
    <property type="match status" value="1"/>
</dbReference>
<keyword evidence="2" id="KW-1185">Reference proteome</keyword>
<accession>A0A484MPV9</accession>
<dbReference type="OrthoDB" id="1699318at2759"/>
<sequence>MTSASLLLSSPIVLDLAESQANFIDETFQLHGYPEGCGGCARDEGSCGWSRGHWLNIGRSPTVSAHTAHVAAVTANSGQKPTLSNLVPSLTADQWDTFRALLASVKDGTAEKLSAQDFSFDDNEGAIHLQLLPRGFGATSCHMALYHHWNELSEKVFITFSFSQPNYKKWSRLFLLLARRFNLQGYLKGSIAPISDDDDKWFQLDVILQGWILSTITDEVSDLVLSSVSTASTLWTMIHDLFHDNKHAQAMQLEHQFRTTVKGSTPMAAYCQELRNIADWLDDVDAPVCGQLSSFSTGSGLLWAKPAARPCWKVGTPAATAAASTAGVAATVLLTVTVGIGFLAATSAMAPPLDSVVALDADRGVATATGVEVEGVQTAA</sequence>
<evidence type="ECO:0008006" key="3">
    <source>
        <dbReference type="Google" id="ProtNLM"/>
    </source>
</evidence>
<evidence type="ECO:0000313" key="2">
    <source>
        <dbReference type="Proteomes" id="UP000595140"/>
    </source>
</evidence>
<dbReference type="Pfam" id="PF14223">
    <property type="entry name" value="Retrotran_gag_2"/>
    <property type="match status" value="1"/>
</dbReference>
<gene>
    <name evidence="1" type="ORF">CCAM_LOCUS31740</name>
</gene>
<dbReference type="PANTHER" id="PTHR47481">
    <property type="match status" value="1"/>
</dbReference>
<proteinExistence type="predicted"/>
<reference evidence="1 2" key="1">
    <citation type="submission" date="2018-04" db="EMBL/GenBank/DDBJ databases">
        <authorList>
            <person name="Vogel A."/>
        </authorList>
    </citation>
    <scope>NUCLEOTIDE SEQUENCE [LARGE SCALE GENOMIC DNA]</scope>
</reference>
<name>A0A484MPV9_9ASTE</name>
<dbReference type="Proteomes" id="UP000595140">
    <property type="component" value="Unassembled WGS sequence"/>
</dbReference>
<organism evidence="1 2">
    <name type="scientific">Cuscuta campestris</name>
    <dbReference type="NCBI Taxonomy" id="132261"/>
    <lineage>
        <taxon>Eukaryota</taxon>
        <taxon>Viridiplantae</taxon>
        <taxon>Streptophyta</taxon>
        <taxon>Embryophyta</taxon>
        <taxon>Tracheophyta</taxon>
        <taxon>Spermatophyta</taxon>
        <taxon>Magnoliopsida</taxon>
        <taxon>eudicotyledons</taxon>
        <taxon>Gunneridae</taxon>
        <taxon>Pentapetalae</taxon>
        <taxon>asterids</taxon>
        <taxon>lamiids</taxon>
        <taxon>Solanales</taxon>
        <taxon>Convolvulaceae</taxon>
        <taxon>Cuscuteae</taxon>
        <taxon>Cuscuta</taxon>
        <taxon>Cuscuta subgen. Grammica</taxon>
        <taxon>Cuscuta sect. Cleistogrammica</taxon>
    </lineage>
</organism>
<evidence type="ECO:0000313" key="1">
    <source>
        <dbReference type="EMBL" id="VFQ89964.1"/>
    </source>
</evidence>
<dbReference type="EMBL" id="OOIL02003924">
    <property type="protein sequence ID" value="VFQ89964.1"/>
    <property type="molecule type" value="Genomic_DNA"/>
</dbReference>
<protein>
    <recommendedName>
        <fullName evidence="3">Retrotransposon gag domain-containing protein</fullName>
    </recommendedName>
</protein>
<dbReference type="AlphaFoldDB" id="A0A484MPV9"/>